<proteinExistence type="predicted"/>
<dbReference type="Proteomes" id="UP000628840">
    <property type="component" value="Unassembled WGS sequence"/>
</dbReference>
<evidence type="ECO:0000256" key="1">
    <source>
        <dbReference type="SAM" id="MobiDB-lite"/>
    </source>
</evidence>
<evidence type="ECO:0000313" key="3">
    <source>
        <dbReference type="Proteomes" id="UP000628840"/>
    </source>
</evidence>
<name>A0A830FAU3_9EURY</name>
<sequence length="199" mass="22331">MADDKRGREKQARDAERRQQERDIETELERGDEREPPVDVVERDAFEVDLDAIQFPATGAEVVAEVGDHTVESAANRYTVRDLVPETDAERFDSPAAVRVQVRRPTVAAAMTRVIEASETLPNAEFGWSQRNAYELTFAALVAADAQDDDAGVTAVCDWVVERVRKKNALPTSREVRRHAASFCRENGYAVRDDEWLGI</sequence>
<keyword evidence="3" id="KW-1185">Reference proteome</keyword>
<organism evidence="2 3">
    <name type="scientific">Halarchaeum grantii</name>
    <dbReference type="NCBI Taxonomy" id="1193105"/>
    <lineage>
        <taxon>Archaea</taxon>
        <taxon>Methanobacteriati</taxon>
        <taxon>Methanobacteriota</taxon>
        <taxon>Stenosarchaea group</taxon>
        <taxon>Halobacteria</taxon>
        <taxon>Halobacteriales</taxon>
        <taxon>Halobacteriaceae</taxon>
    </lineage>
</organism>
<dbReference type="RefSeq" id="WP_188883630.1">
    <property type="nucleotide sequence ID" value="NZ_BMPF01000003.1"/>
</dbReference>
<dbReference type="OrthoDB" id="197849at2157"/>
<dbReference type="AlphaFoldDB" id="A0A830FAU3"/>
<dbReference type="InterPro" id="IPR043899">
    <property type="entry name" value="DUF5789"/>
</dbReference>
<dbReference type="Pfam" id="PF19102">
    <property type="entry name" value="DUF5789"/>
    <property type="match status" value="1"/>
</dbReference>
<gene>
    <name evidence="2" type="ORF">GCM10009037_20230</name>
</gene>
<dbReference type="EMBL" id="BMPF01000003">
    <property type="protein sequence ID" value="GGL36652.1"/>
    <property type="molecule type" value="Genomic_DNA"/>
</dbReference>
<comment type="caution">
    <text evidence="2">The sequence shown here is derived from an EMBL/GenBank/DDBJ whole genome shotgun (WGS) entry which is preliminary data.</text>
</comment>
<feature type="region of interest" description="Disordered" evidence="1">
    <location>
        <begin position="1"/>
        <end position="38"/>
    </location>
</feature>
<protein>
    <submittedName>
        <fullName evidence="2">Uncharacterized protein</fullName>
    </submittedName>
</protein>
<reference evidence="2 3" key="1">
    <citation type="journal article" date="2019" name="Int. J. Syst. Evol. Microbiol.">
        <title>The Global Catalogue of Microorganisms (GCM) 10K type strain sequencing project: providing services to taxonomists for standard genome sequencing and annotation.</title>
        <authorList>
            <consortium name="The Broad Institute Genomics Platform"/>
            <consortium name="The Broad Institute Genome Sequencing Center for Infectious Disease"/>
            <person name="Wu L."/>
            <person name="Ma J."/>
        </authorList>
    </citation>
    <scope>NUCLEOTIDE SEQUENCE [LARGE SCALE GENOMIC DNA]</scope>
    <source>
        <strain evidence="2 3">JCM 19585</strain>
    </source>
</reference>
<evidence type="ECO:0000313" key="2">
    <source>
        <dbReference type="EMBL" id="GGL36652.1"/>
    </source>
</evidence>
<accession>A0A830FAU3</accession>